<dbReference type="GO" id="GO:0016592">
    <property type="term" value="C:mediator complex"/>
    <property type="evidence" value="ECO:0007669"/>
    <property type="project" value="InterPro"/>
</dbReference>
<dbReference type="Proteomes" id="UP001417504">
    <property type="component" value="Unassembled WGS sequence"/>
</dbReference>
<keyword evidence="1" id="KW-1133">Transmembrane helix</keyword>
<evidence type="ECO:0000313" key="3">
    <source>
        <dbReference type="Proteomes" id="UP001417504"/>
    </source>
</evidence>
<keyword evidence="1" id="KW-0472">Membrane</keyword>
<evidence type="ECO:0008006" key="4">
    <source>
        <dbReference type="Google" id="ProtNLM"/>
    </source>
</evidence>
<keyword evidence="1" id="KW-0812">Transmembrane</keyword>
<dbReference type="EMBL" id="JBBNAE010000001">
    <property type="protein sequence ID" value="KAK9153409.1"/>
    <property type="molecule type" value="Genomic_DNA"/>
</dbReference>
<dbReference type="PANTHER" id="PTHR33739">
    <property type="entry name" value="OS07G0681500 PROTEIN"/>
    <property type="match status" value="1"/>
</dbReference>
<organism evidence="2 3">
    <name type="scientific">Stephania japonica</name>
    <dbReference type="NCBI Taxonomy" id="461633"/>
    <lineage>
        <taxon>Eukaryota</taxon>
        <taxon>Viridiplantae</taxon>
        <taxon>Streptophyta</taxon>
        <taxon>Embryophyta</taxon>
        <taxon>Tracheophyta</taxon>
        <taxon>Spermatophyta</taxon>
        <taxon>Magnoliopsida</taxon>
        <taxon>Ranunculales</taxon>
        <taxon>Menispermaceae</taxon>
        <taxon>Menispermoideae</taxon>
        <taxon>Cissampelideae</taxon>
        <taxon>Stephania</taxon>
    </lineage>
</organism>
<reference evidence="2 3" key="1">
    <citation type="submission" date="2024-01" db="EMBL/GenBank/DDBJ databases">
        <title>Genome assemblies of Stephania.</title>
        <authorList>
            <person name="Yang L."/>
        </authorList>
    </citation>
    <scope>NUCLEOTIDE SEQUENCE [LARGE SCALE GENOMIC DNA]</scope>
    <source>
        <strain evidence="2">QJT</strain>
        <tissue evidence="2">Leaf</tissue>
    </source>
</reference>
<dbReference type="InterPro" id="IPR039638">
    <property type="entry name" value="MED33A/B"/>
</dbReference>
<proteinExistence type="predicted"/>
<accession>A0AAP0KKQ6</accession>
<comment type="caution">
    <text evidence="2">The sequence shown here is derived from an EMBL/GenBank/DDBJ whole genome shotgun (WGS) entry which is preliminary data.</text>
</comment>
<protein>
    <recommendedName>
        <fullName evidence="4">Mediator of RNA polymerase II transcription subunit 33A</fullName>
    </recommendedName>
</protein>
<gene>
    <name evidence="2" type="ORF">Sjap_000889</name>
</gene>
<dbReference type="GO" id="GO:2000762">
    <property type="term" value="P:regulation of phenylpropanoid metabolic process"/>
    <property type="evidence" value="ECO:0007669"/>
    <property type="project" value="InterPro"/>
</dbReference>
<dbReference type="PANTHER" id="PTHR33739:SF3">
    <property type="entry name" value="OS07G0681500 PROTEIN"/>
    <property type="match status" value="1"/>
</dbReference>
<keyword evidence="3" id="KW-1185">Reference proteome</keyword>
<evidence type="ECO:0000256" key="1">
    <source>
        <dbReference type="SAM" id="Phobius"/>
    </source>
</evidence>
<name>A0AAP0KKQ6_9MAGN</name>
<sequence length="1322" mass="145385">MMAEGARGFGDGVMETVKWCEERRDSPLAWGMEVSRRVREAGLELPSVELGEVLVSNLCFRHNTPSLWKFLDHAISTGLVSSIHVLALLSVRVIAHRRNQPEAYRLYLELLSQYAFLSTLMGDTSRKKVSKSIDEALQLSHTYGFNIQDFGLASAFFLFSVVVGLTDCTLYDLNLQQTSFDTLSNIFDSEVLIDMDIDSKGNCNEERNGHREQLQRSSTLTTFRVLGKLMMNKKALLLLRLIRLNMPDKWAGLLRRFQFFEDRKMVLFSFLETPTVIKLLGDMQRAICFETHSNKRNIVGALVDLGSCGSLSSCNFRNGMAAGWAPFDIYMETAMEAKQLPATSAVDLLADLIITLQLMNRASWQQTFLELWVSALRLVQRERDPLEGPIPHLDARLCMLLCITPLAIFHVLKNEGEMYSSTQVISGLGNEAISQEHEIDAASITNGLICSLQVLRKFNSLLSPPASVVTAANIAYRKAISFICSSKNEKDTIDGCCHGDSYDKTGGNMFHLITEACIARKLIDTSIYYWPGYVVYPITSKSDSYMGQGSPWSAFKEGAQLAGPLKNSLIVTPAPSLAEIEKLYHIALNGSEEERSSAATILCGSSLSRGWNIQEHVLQYIIKLLSPPLPHNFAGPGSYLVDHLPMLCAILSGMSSVDVIHIISLHGMVPEVAASLMPLCEVFGSLAPTPSHQPSRGDEMPTYKIFSLAFLLLLRLWKFYRPPHEHCMMEGGRYSGPDLTLEYLLSLHNSRITLHNSASKKTLDKTVCSLEPSLSKAVYIDSFPKLRAWYCQNKACIASTLSGFSHANPVHQVANKILLMICWNIKKGAPASSGHSTNSINTLSGSPGFTGEDACERPMLPAWDVLEATPYVLEAVLTACAHGQLSSKDLTTGLRGLVDFLPASLGTIISYFSAEITRGIWKPVAMNGIDWPSPAAYLPSIESEVREILSAAGVTISMPPAGAAPLTLPLPVAALVALTITFKLDKSIDYISHVAGAAMENLGSSLPWPSMPQMGALWAQKVRRWHDFIVVSCSYSLFKQSQEAVVPLLRSCFNFFLGSHVANPMNTGGINGLLGTTISTHGLRTSIAPGFLFLHSCISVENVNLLNDAIVKIIAESVSEAASRWFHTNPCHLKSLEESLASAAAQAKEAAMLGASLGCVAGGFQLVQMLYQETVPTWLLSTRDQTAKEMCPMHCILEGYAMAYLLILSGSFIWSVGKRPHFRTFSRRANVLKVHLDFVVRALECSISLGCNPATWKAYVSCFVGLLVTFVPAWVQDVDKETLQKLANGLRGWHEFELALSLLEKGGTATMESLAELIHSIY</sequence>
<evidence type="ECO:0000313" key="2">
    <source>
        <dbReference type="EMBL" id="KAK9153409.1"/>
    </source>
</evidence>
<feature type="transmembrane region" description="Helical" evidence="1">
    <location>
        <begin position="1199"/>
        <end position="1217"/>
    </location>
</feature>